<protein>
    <submittedName>
        <fullName evidence="1">Uncharacterized protein</fullName>
    </submittedName>
</protein>
<dbReference type="Proteomes" id="UP000813427">
    <property type="component" value="Unassembled WGS sequence"/>
</dbReference>
<accession>A0A8K0RPC1</accession>
<sequence>MSGERVYGTSWKINKINNPESAKWNIRVPGPDMVNLINGFAPRDMDDKWMCCTKGPDDEGNIHVRICRSWSSNEIIALKGRVDSDAHKNPRVIGQKGGEILEIVWEPGKKDEYEPMNEKRAKEFAIGFCKGLLKCELRP</sequence>
<evidence type="ECO:0000313" key="1">
    <source>
        <dbReference type="EMBL" id="KAH7233269.1"/>
    </source>
</evidence>
<dbReference type="EMBL" id="JAGPXF010000008">
    <property type="protein sequence ID" value="KAH7233269.1"/>
    <property type="molecule type" value="Genomic_DNA"/>
</dbReference>
<reference evidence="1" key="1">
    <citation type="journal article" date="2021" name="Nat. Commun.">
        <title>Genetic determinants of endophytism in the Arabidopsis root mycobiome.</title>
        <authorList>
            <person name="Mesny F."/>
            <person name="Miyauchi S."/>
            <person name="Thiergart T."/>
            <person name="Pickel B."/>
            <person name="Atanasova L."/>
            <person name="Karlsson M."/>
            <person name="Huettel B."/>
            <person name="Barry K.W."/>
            <person name="Haridas S."/>
            <person name="Chen C."/>
            <person name="Bauer D."/>
            <person name="Andreopoulos W."/>
            <person name="Pangilinan J."/>
            <person name="LaButti K."/>
            <person name="Riley R."/>
            <person name="Lipzen A."/>
            <person name="Clum A."/>
            <person name="Drula E."/>
            <person name="Henrissat B."/>
            <person name="Kohler A."/>
            <person name="Grigoriev I.V."/>
            <person name="Martin F.M."/>
            <person name="Hacquard S."/>
        </authorList>
    </citation>
    <scope>NUCLEOTIDE SEQUENCE</scope>
    <source>
        <strain evidence="1">MPI-SDFR-AT-0068</strain>
    </source>
</reference>
<gene>
    <name evidence="1" type="ORF">BKA59DRAFT_460724</name>
</gene>
<name>A0A8K0RPC1_9HYPO</name>
<comment type="caution">
    <text evidence="1">The sequence shown here is derived from an EMBL/GenBank/DDBJ whole genome shotgun (WGS) entry which is preliminary data.</text>
</comment>
<dbReference type="AlphaFoldDB" id="A0A8K0RPC1"/>
<evidence type="ECO:0000313" key="2">
    <source>
        <dbReference type="Proteomes" id="UP000813427"/>
    </source>
</evidence>
<dbReference type="OrthoDB" id="4521980at2759"/>
<keyword evidence="2" id="KW-1185">Reference proteome</keyword>
<proteinExistence type="predicted"/>
<organism evidence="1 2">
    <name type="scientific">Fusarium tricinctum</name>
    <dbReference type="NCBI Taxonomy" id="61284"/>
    <lineage>
        <taxon>Eukaryota</taxon>
        <taxon>Fungi</taxon>
        <taxon>Dikarya</taxon>
        <taxon>Ascomycota</taxon>
        <taxon>Pezizomycotina</taxon>
        <taxon>Sordariomycetes</taxon>
        <taxon>Hypocreomycetidae</taxon>
        <taxon>Hypocreales</taxon>
        <taxon>Nectriaceae</taxon>
        <taxon>Fusarium</taxon>
        <taxon>Fusarium tricinctum species complex</taxon>
    </lineage>
</organism>